<dbReference type="Pfam" id="PF00126">
    <property type="entry name" value="HTH_1"/>
    <property type="match status" value="1"/>
</dbReference>
<evidence type="ECO:0000256" key="2">
    <source>
        <dbReference type="ARBA" id="ARBA00023015"/>
    </source>
</evidence>
<dbReference type="InterPro" id="IPR005119">
    <property type="entry name" value="LysR_subst-bd"/>
</dbReference>
<gene>
    <name evidence="6" type="ORF">V6575_02330</name>
</gene>
<dbReference type="SUPFAM" id="SSF53850">
    <property type="entry name" value="Periplasmic binding protein-like II"/>
    <property type="match status" value="1"/>
</dbReference>
<dbReference type="Gene3D" id="1.10.10.10">
    <property type="entry name" value="Winged helix-like DNA-binding domain superfamily/Winged helix DNA-binding domain"/>
    <property type="match status" value="1"/>
</dbReference>
<accession>A0ABU8TFI6</accession>
<dbReference type="RefSeq" id="WP_340272407.1">
    <property type="nucleotide sequence ID" value="NZ_JBAKIA010000001.1"/>
</dbReference>
<sequence length="304" mass="33284">MRQNWHSIREYESLRAMIIAGTTTAAAKQLGISQSAVSRSIANLEARVGNALFIRSGGRLEPTAEALGLNDALDPIFTALASIDQREPLGSAKPLLRVGAPPTIAHRFLHLRMSSFMKLQPDYDVFFDVCDSDRLIRNVADELYDVAVADFTTRQPGVMQIPFRRSKLVCLVPANSPLSEKDVISPADLEGYPIVSSVKRHPLRSTVDQMFARAKVEPNVVAETATTVANLEFVRAGVGVGFVNPFPIAESIGEGVLIKPIDDDVEFRTCFLLPASQAQSAGARALMRHIRISTRNDQWSEAIT</sequence>
<comment type="similarity">
    <text evidence="1">Belongs to the LysR transcriptional regulatory family.</text>
</comment>
<evidence type="ECO:0000256" key="1">
    <source>
        <dbReference type="ARBA" id="ARBA00009437"/>
    </source>
</evidence>
<dbReference type="InterPro" id="IPR000847">
    <property type="entry name" value="LysR_HTH_N"/>
</dbReference>
<reference evidence="6 7" key="1">
    <citation type="submission" date="2024-02" db="EMBL/GenBank/DDBJ databases">
        <title>Roseibium algae sp. nov., isolated from marine alga (Grateloupia sp.), showing potential in myo-inositol conversion.</title>
        <authorList>
            <person name="Wang Y."/>
        </authorList>
    </citation>
    <scope>NUCLEOTIDE SEQUENCE [LARGE SCALE GENOMIC DNA]</scope>
    <source>
        <strain evidence="6 7">H3510</strain>
    </source>
</reference>
<dbReference type="Gene3D" id="3.40.190.290">
    <property type="match status" value="1"/>
</dbReference>
<keyword evidence="2" id="KW-0805">Transcription regulation</keyword>
<protein>
    <submittedName>
        <fullName evidence="6">LysR family transcriptional regulator</fullName>
    </submittedName>
</protein>
<keyword evidence="4" id="KW-0804">Transcription</keyword>
<evidence type="ECO:0000256" key="4">
    <source>
        <dbReference type="ARBA" id="ARBA00023163"/>
    </source>
</evidence>
<dbReference type="InterPro" id="IPR036390">
    <property type="entry name" value="WH_DNA-bd_sf"/>
</dbReference>
<evidence type="ECO:0000313" key="7">
    <source>
        <dbReference type="Proteomes" id="UP001385499"/>
    </source>
</evidence>
<dbReference type="PROSITE" id="PS50931">
    <property type="entry name" value="HTH_LYSR"/>
    <property type="match status" value="1"/>
</dbReference>
<dbReference type="PANTHER" id="PTHR30427:SF1">
    <property type="entry name" value="TRANSCRIPTIONAL ACTIVATOR PROTEIN LYSR"/>
    <property type="match status" value="1"/>
</dbReference>
<proteinExistence type="inferred from homology"/>
<evidence type="ECO:0000256" key="3">
    <source>
        <dbReference type="ARBA" id="ARBA00023125"/>
    </source>
</evidence>
<keyword evidence="3" id="KW-0238">DNA-binding</keyword>
<dbReference type="PRINTS" id="PR00039">
    <property type="entry name" value="HTHLYSR"/>
</dbReference>
<dbReference type="InterPro" id="IPR036388">
    <property type="entry name" value="WH-like_DNA-bd_sf"/>
</dbReference>
<feature type="domain" description="HTH lysR-type" evidence="5">
    <location>
        <begin position="24"/>
        <end position="63"/>
    </location>
</feature>
<dbReference type="EMBL" id="JBAKIA010000001">
    <property type="protein sequence ID" value="MEJ8472913.1"/>
    <property type="molecule type" value="Genomic_DNA"/>
</dbReference>
<comment type="caution">
    <text evidence="6">The sequence shown here is derived from an EMBL/GenBank/DDBJ whole genome shotgun (WGS) entry which is preliminary data.</text>
</comment>
<evidence type="ECO:0000259" key="5">
    <source>
        <dbReference type="PROSITE" id="PS50931"/>
    </source>
</evidence>
<dbReference type="Pfam" id="PF03466">
    <property type="entry name" value="LysR_substrate"/>
    <property type="match status" value="1"/>
</dbReference>
<dbReference type="PANTHER" id="PTHR30427">
    <property type="entry name" value="TRANSCRIPTIONAL ACTIVATOR PROTEIN LYSR"/>
    <property type="match status" value="1"/>
</dbReference>
<keyword evidence="7" id="KW-1185">Reference proteome</keyword>
<organism evidence="6 7">
    <name type="scientific">Roseibium algae</name>
    <dbReference type="NCBI Taxonomy" id="3123038"/>
    <lineage>
        <taxon>Bacteria</taxon>
        <taxon>Pseudomonadati</taxon>
        <taxon>Pseudomonadota</taxon>
        <taxon>Alphaproteobacteria</taxon>
        <taxon>Hyphomicrobiales</taxon>
        <taxon>Stappiaceae</taxon>
        <taxon>Roseibium</taxon>
    </lineage>
</organism>
<dbReference type="Proteomes" id="UP001385499">
    <property type="component" value="Unassembled WGS sequence"/>
</dbReference>
<name>A0ABU8TFI6_9HYPH</name>
<evidence type="ECO:0000313" key="6">
    <source>
        <dbReference type="EMBL" id="MEJ8472913.1"/>
    </source>
</evidence>
<dbReference type="SUPFAM" id="SSF46785">
    <property type="entry name" value="Winged helix' DNA-binding domain"/>
    <property type="match status" value="1"/>
</dbReference>